<protein>
    <submittedName>
        <fullName evidence="2">Uncharacterized protein</fullName>
    </submittedName>
</protein>
<evidence type="ECO:0000313" key="3">
    <source>
        <dbReference type="Proteomes" id="UP000435112"/>
    </source>
</evidence>
<dbReference type="EMBL" id="QXFU01000027">
    <property type="protein sequence ID" value="KAE9047477.1"/>
    <property type="molecule type" value="Genomic_DNA"/>
</dbReference>
<dbReference type="PANTHER" id="PTHR34415">
    <property type="entry name" value="INTEGRASE CATALYTIC DOMAIN-CONTAINING PROTEIN"/>
    <property type="match status" value="1"/>
</dbReference>
<reference evidence="2 3" key="1">
    <citation type="submission" date="2018-09" db="EMBL/GenBank/DDBJ databases">
        <title>Genomic investigation of the strawberry pathogen Phytophthora fragariae indicates pathogenicity is determined by transcriptional variation in three key races.</title>
        <authorList>
            <person name="Adams T.M."/>
            <person name="Armitage A.D."/>
            <person name="Sobczyk M.K."/>
            <person name="Bates H.J."/>
            <person name="Dunwell J.M."/>
            <person name="Nellist C.F."/>
            <person name="Harrison R.J."/>
        </authorList>
    </citation>
    <scope>NUCLEOTIDE SEQUENCE [LARGE SCALE GENOMIC DNA]</scope>
    <source>
        <strain evidence="2 3">SCRP324</strain>
    </source>
</reference>
<comment type="caution">
    <text evidence="2">The sequence shown here is derived from an EMBL/GenBank/DDBJ whole genome shotgun (WGS) entry which is preliminary data.</text>
</comment>
<sequence length="328" mass="37051">MVLGLHKTAPIVRFNAEQDQESIEQDLELQDKQSYVQVTTPQAMSEKAVELNEEITEEQLREPPRVGRCEPLSPPPSLRKRCLRGTSPHVESEGIRGASNPGSSSSEEPDDSNDEDWSTAESAEEDEEVTVDSGGDDSGEEDISINLIECTMKCTRVQQYQWFGMDASKPGMVECRKSPSADADEQDLRRKVDGILTENTKVARMFEHFLEPLPVPGVNTEKKYTMHYVVRPYVPEEFRGDEIYAAFSNEQDDSAKAAMQSRRQHRAAMALPAKENLDQRGCGVQEEEDEDPVAKKKPRKSVRVQWANVYDVEYVFIQLDTYLQGNTE</sequence>
<organism evidence="2 3">
    <name type="scientific">Phytophthora rubi</name>
    <dbReference type="NCBI Taxonomy" id="129364"/>
    <lineage>
        <taxon>Eukaryota</taxon>
        <taxon>Sar</taxon>
        <taxon>Stramenopiles</taxon>
        <taxon>Oomycota</taxon>
        <taxon>Peronosporomycetes</taxon>
        <taxon>Peronosporales</taxon>
        <taxon>Peronosporaceae</taxon>
        <taxon>Phytophthora</taxon>
    </lineage>
</organism>
<feature type="region of interest" description="Disordered" evidence="1">
    <location>
        <begin position="56"/>
        <end position="141"/>
    </location>
</feature>
<evidence type="ECO:0000313" key="2">
    <source>
        <dbReference type="EMBL" id="KAE9047477.1"/>
    </source>
</evidence>
<proteinExistence type="predicted"/>
<feature type="compositionally biased region" description="Basic and acidic residues" evidence="1">
    <location>
        <begin position="58"/>
        <end position="68"/>
    </location>
</feature>
<gene>
    <name evidence="2" type="ORF">PR002_g1014</name>
</gene>
<accession>A0A6A3NSE1</accession>
<evidence type="ECO:0000256" key="1">
    <source>
        <dbReference type="SAM" id="MobiDB-lite"/>
    </source>
</evidence>
<dbReference type="Proteomes" id="UP000435112">
    <property type="component" value="Unassembled WGS sequence"/>
</dbReference>
<name>A0A6A3NSE1_9STRA</name>
<dbReference type="OrthoDB" id="129154at2759"/>
<dbReference type="AlphaFoldDB" id="A0A6A3NSE1"/>
<feature type="compositionally biased region" description="Acidic residues" evidence="1">
    <location>
        <begin position="107"/>
        <end position="141"/>
    </location>
</feature>
<dbReference type="PANTHER" id="PTHR34415:SF1">
    <property type="entry name" value="INTEGRASE CATALYTIC DOMAIN-CONTAINING PROTEIN"/>
    <property type="match status" value="1"/>
</dbReference>